<name>A0A381PN06_9ZZZZ</name>
<dbReference type="AlphaFoldDB" id="A0A381PN06"/>
<accession>A0A381PN06</accession>
<evidence type="ECO:0000313" key="2">
    <source>
        <dbReference type="EMBL" id="SUZ68396.1"/>
    </source>
</evidence>
<dbReference type="InterPro" id="IPR027417">
    <property type="entry name" value="P-loop_NTPase"/>
</dbReference>
<dbReference type="SUPFAM" id="SSF52540">
    <property type="entry name" value="P-loop containing nucleoside triphosphate hydrolases"/>
    <property type="match status" value="1"/>
</dbReference>
<reference evidence="2" key="1">
    <citation type="submission" date="2018-05" db="EMBL/GenBank/DDBJ databases">
        <authorList>
            <person name="Lanie J.A."/>
            <person name="Ng W.-L."/>
            <person name="Kazmierczak K.M."/>
            <person name="Andrzejewski T.M."/>
            <person name="Davidsen T.M."/>
            <person name="Wayne K.J."/>
            <person name="Tettelin H."/>
            <person name="Glass J.I."/>
            <person name="Rusch D."/>
            <person name="Podicherti R."/>
            <person name="Tsui H.-C.T."/>
            <person name="Winkler M.E."/>
        </authorList>
    </citation>
    <scope>NUCLEOTIDE SEQUENCE</scope>
</reference>
<dbReference type="EMBL" id="UINC01001038">
    <property type="protein sequence ID" value="SUZ68396.1"/>
    <property type="molecule type" value="Genomic_DNA"/>
</dbReference>
<dbReference type="FunFam" id="3.40.50.300:FF:000285">
    <property type="entry name" value="Sporulation initiation inhibitor Soj"/>
    <property type="match status" value="1"/>
</dbReference>
<dbReference type="CDD" id="cd02042">
    <property type="entry name" value="ParAB_family"/>
    <property type="match status" value="1"/>
</dbReference>
<proteinExistence type="predicted"/>
<feature type="domain" description="AAA" evidence="1">
    <location>
        <begin position="23"/>
        <end position="200"/>
    </location>
</feature>
<dbReference type="InterPro" id="IPR025669">
    <property type="entry name" value="AAA_dom"/>
</dbReference>
<organism evidence="2">
    <name type="scientific">marine metagenome</name>
    <dbReference type="NCBI Taxonomy" id="408172"/>
    <lineage>
        <taxon>unclassified sequences</taxon>
        <taxon>metagenomes</taxon>
        <taxon>ecological metagenomes</taxon>
    </lineage>
</organism>
<evidence type="ECO:0000259" key="1">
    <source>
        <dbReference type="Pfam" id="PF13614"/>
    </source>
</evidence>
<dbReference type="InterPro" id="IPR050678">
    <property type="entry name" value="DNA_Partitioning_ATPase"/>
</dbReference>
<dbReference type="PANTHER" id="PTHR13696:SF52">
    <property type="entry name" value="PARA FAMILY PROTEIN CT_582"/>
    <property type="match status" value="1"/>
</dbReference>
<gene>
    <name evidence="2" type="ORF">METZ01_LOCUS21250</name>
</gene>
<sequence>MNNRLSYSHTTNVYRNGFVFMSRVIVIANQKGGVGKTTTAINLGAAMAVAEARTLVVDLDPQGNASSGLGLARDEDDGVTIYDVLMGGVDTKAAVRTSVQFPFLDVLPSTPDLVGAEVELVGATSRETILRRALESIRSDYEFILLDCPPSLGLLTMNALTASDSLLIPIQCEFYALEGLSQLLNTVRMVQRALNPQLEIEGVLLTMYDKRLNLARQVAAEAREYFGDRVYKTSIPRNVRLAEAPSFGQPILRYDVLSNGAQSYLALARELMAGRGPTETVA</sequence>
<dbReference type="PANTHER" id="PTHR13696">
    <property type="entry name" value="P-LOOP CONTAINING NUCLEOSIDE TRIPHOSPHATE HYDROLASE"/>
    <property type="match status" value="1"/>
</dbReference>
<dbReference type="Pfam" id="PF13614">
    <property type="entry name" value="AAA_31"/>
    <property type="match status" value="1"/>
</dbReference>
<dbReference type="Gene3D" id="3.40.50.300">
    <property type="entry name" value="P-loop containing nucleotide triphosphate hydrolases"/>
    <property type="match status" value="1"/>
</dbReference>
<protein>
    <recommendedName>
        <fullName evidence="1">AAA domain-containing protein</fullName>
    </recommendedName>
</protein>